<dbReference type="Gene3D" id="3.30.70.100">
    <property type="match status" value="1"/>
</dbReference>
<accession>A0ABR2X7R7</accession>
<keyword evidence="2" id="KW-1185">Reference proteome</keyword>
<reference evidence="1 2" key="1">
    <citation type="submission" date="2024-02" db="EMBL/GenBank/DDBJ databases">
        <title>First draft genome assembly of two strains of Seiridium cardinale.</title>
        <authorList>
            <person name="Emiliani G."/>
            <person name="Scali E."/>
        </authorList>
    </citation>
    <scope>NUCLEOTIDE SEQUENCE [LARGE SCALE GENOMIC DNA]</scope>
    <source>
        <strain evidence="1 2">BM-138-000479</strain>
    </source>
</reference>
<dbReference type="InterPro" id="IPR011008">
    <property type="entry name" value="Dimeric_a/b-barrel"/>
</dbReference>
<gene>
    <name evidence="1" type="ORF">SCAR479_13515</name>
</gene>
<organism evidence="1 2">
    <name type="scientific">Seiridium cardinale</name>
    <dbReference type="NCBI Taxonomy" id="138064"/>
    <lineage>
        <taxon>Eukaryota</taxon>
        <taxon>Fungi</taxon>
        <taxon>Dikarya</taxon>
        <taxon>Ascomycota</taxon>
        <taxon>Pezizomycotina</taxon>
        <taxon>Sordariomycetes</taxon>
        <taxon>Xylariomycetidae</taxon>
        <taxon>Amphisphaeriales</taxon>
        <taxon>Sporocadaceae</taxon>
        <taxon>Seiridium</taxon>
    </lineage>
</organism>
<protein>
    <submittedName>
        <fullName evidence="1">EthD domain-containing protein</fullName>
    </submittedName>
</protein>
<evidence type="ECO:0000313" key="2">
    <source>
        <dbReference type="Proteomes" id="UP001465668"/>
    </source>
</evidence>
<dbReference type="Proteomes" id="UP001465668">
    <property type="component" value="Unassembled WGS sequence"/>
</dbReference>
<proteinExistence type="predicted"/>
<comment type="caution">
    <text evidence="1">The sequence shown here is derived from an EMBL/GenBank/DDBJ whole genome shotgun (WGS) entry which is preliminary data.</text>
</comment>
<dbReference type="SUPFAM" id="SSF54909">
    <property type="entry name" value="Dimeric alpha+beta barrel"/>
    <property type="match status" value="1"/>
</dbReference>
<sequence>MAETISGPGCLYVESRISKPGILDEKTYLKWYDEDHIVDFLHISGIGSARVLKDVNPDADKPYLVLYPLDDLGIMKSDDMKNIKARSDLLPGTGNMYDLADFDSRFDSLIQVYDPTGKGKGELSYRRRRLKSRRTWRLRYNIRGHTRSVISVQIQLKEGGDVEDFDRWYREEHLGLVSKATGYLRTTRFKLVAARTNSQARASQGLPTTDEPETERCTWLGIHEFAVENPDLQEIRKLTASPWTDRIYEGRKLGIFRIYKVLAEFGEKDWFHGLKV</sequence>
<dbReference type="EMBL" id="JARVKM010000110">
    <property type="protein sequence ID" value="KAK9769797.1"/>
    <property type="molecule type" value="Genomic_DNA"/>
</dbReference>
<evidence type="ECO:0000313" key="1">
    <source>
        <dbReference type="EMBL" id="KAK9769797.1"/>
    </source>
</evidence>
<name>A0ABR2X7R7_9PEZI</name>